<accession>A0A162N4Q2</accession>
<dbReference type="GO" id="GO:0006935">
    <property type="term" value="P:chemotaxis"/>
    <property type="evidence" value="ECO:0007669"/>
    <property type="project" value="InterPro"/>
</dbReference>
<evidence type="ECO:0000259" key="1">
    <source>
        <dbReference type="PROSITE" id="PS50851"/>
    </source>
</evidence>
<proteinExistence type="predicted"/>
<dbReference type="AlphaFoldDB" id="A0A162N4Q2"/>
<dbReference type="InterPro" id="IPR002545">
    <property type="entry name" value="CheW-lke_dom"/>
</dbReference>
<feature type="domain" description="CheW-like" evidence="1">
    <location>
        <begin position="2"/>
        <end position="32"/>
    </location>
</feature>
<name>A0A162N4Q2_9FIRM</name>
<gene>
    <name evidence="2" type="ORF">ATZ99_00190</name>
</gene>
<dbReference type="PROSITE" id="PS50851">
    <property type="entry name" value="CHEW"/>
    <property type="match status" value="1"/>
</dbReference>
<dbReference type="STRING" id="520767.ATZ99_00190"/>
<protein>
    <recommendedName>
        <fullName evidence="1">CheW-like domain-containing protein</fullName>
    </recommendedName>
</protein>
<dbReference type="EMBL" id="LOHZ01000012">
    <property type="protein sequence ID" value="KYO69610.1"/>
    <property type="molecule type" value="Genomic_DNA"/>
</dbReference>
<comment type="caution">
    <text evidence="2">The sequence shown here is derived from an EMBL/GenBank/DDBJ whole genome shotgun (WGS) entry which is preliminary data.</text>
</comment>
<evidence type="ECO:0000313" key="3">
    <source>
        <dbReference type="Proteomes" id="UP000075737"/>
    </source>
</evidence>
<evidence type="ECO:0000313" key="2">
    <source>
        <dbReference type="EMBL" id="KYO69610.1"/>
    </source>
</evidence>
<reference evidence="2 3" key="1">
    <citation type="submission" date="2015-12" db="EMBL/GenBank/DDBJ databases">
        <title>Draft genome of Thermovenabulum gondwanense isolated from a red thermophilic microbial mat colonisisng an outflow channel of a bore well.</title>
        <authorList>
            <person name="Patel B.K."/>
        </authorList>
    </citation>
    <scope>NUCLEOTIDE SEQUENCE [LARGE SCALE GENOMIC DNA]</scope>
    <source>
        <strain evidence="2 3">R270</strain>
    </source>
</reference>
<organism evidence="2 3">
    <name type="scientific">Thermovenabulum gondwanense</name>
    <dbReference type="NCBI Taxonomy" id="520767"/>
    <lineage>
        <taxon>Bacteria</taxon>
        <taxon>Bacillati</taxon>
        <taxon>Bacillota</taxon>
        <taxon>Clostridia</taxon>
        <taxon>Thermosediminibacterales</taxon>
        <taxon>Thermosediminibacteraceae</taxon>
        <taxon>Thermovenabulum</taxon>
    </lineage>
</organism>
<keyword evidence="3" id="KW-1185">Reference proteome</keyword>
<dbReference type="GO" id="GO:0007165">
    <property type="term" value="P:signal transduction"/>
    <property type="evidence" value="ECO:0007669"/>
    <property type="project" value="InterPro"/>
</dbReference>
<dbReference type="Proteomes" id="UP000075737">
    <property type="component" value="Unassembled WGS sequence"/>
</dbReference>
<sequence>MSKQLVVFSLADELYGLDIFDVREVIKDAFIK</sequence>